<dbReference type="Pfam" id="PF13495">
    <property type="entry name" value="Phage_int_SAM_4"/>
    <property type="match status" value="1"/>
</dbReference>
<evidence type="ECO:0000259" key="6">
    <source>
        <dbReference type="PROSITE" id="PS51898"/>
    </source>
</evidence>
<keyword evidence="3 5" id="KW-0238">DNA-binding</keyword>
<organism evidence="8 9">
    <name type="scientific">Paenibacillus rigui</name>
    <dbReference type="NCBI Taxonomy" id="554312"/>
    <lineage>
        <taxon>Bacteria</taxon>
        <taxon>Bacillati</taxon>
        <taxon>Bacillota</taxon>
        <taxon>Bacilli</taxon>
        <taxon>Bacillales</taxon>
        <taxon>Paenibacillaceae</taxon>
        <taxon>Paenibacillus</taxon>
    </lineage>
</organism>
<comment type="similarity">
    <text evidence="1">Belongs to the 'phage' integrase family.</text>
</comment>
<dbReference type="Gene3D" id="1.10.150.130">
    <property type="match status" value="1"/>
</dbReference>
<dbReference type="InterPro" id="IPR011010">
    <property type="entry name" value="DNA_brk_join_enz"/>
</dbReference>
<feature type="domain" description="Tyr recombinase" evidence="6">
    <location>
        <begin position="191"/>
        <end position="364"/>
    </location>
</feature>
<evidence type="ECO:0000256" key="1">
    <source>
        <dbReference type="ARBA" id="ARBA00008857"/>
    </source>
</evidence>
<dbReference type="PROSITE" id="PS51898">
    <property type="entry name" value="TYR_RECOMBINASE"/>
    <property type="match status" value="1"/>
</dbReference>
<name>A0A229UH65_9BACL</name>
<dbReference type="InterPro" id="IPR050090">
    <property type="entry name" value="Tyrosine_recombinase_XerCD"/>
</dbReference>
<proteinExistence type="inferred from homology"/>
<dbReference type="InterPro" id="IPR010998">
    <property type="entry name" value="Integrase_recombinase_N"/>
</dbReference>
<dbReference type="InterPro" id="IPR044068">
    <property type="entry name" value="CB"/>
</dbReference>
<dbReference type="AlphaFoldDB" id="A0A229UH65"/>
<dbReference type="PANTHER" id="PTHR30349">
    <property type="entry name" value="PHAGE INTEGRASE-RELATED"/>
    <property type="match status" value="1"/>
</dbReference>
<dbReference type="InterPro" id="IPR002104">
    <property type="entry name" value="Integrase_catalytic"/>
</dbReference>
<dbReference type="GO" id="GO:0015074">
    <property type="term" value="P:DNA integration"/>
    <property type="evidence" value="ECO:0007669"/>
    <property type="project" value="UniProtKB-KW"/>
</dbReference>
<evidence type="ECO:0000256" key="4">
    <source>
        <dbReference type="ARBA" id="ARBA00023172"/>
    </source>
</evidence>
<dbReference type="EMBL" id="NMQW01000057">
    <property type="protein sequence ID" value="OXM82701.1"/>
    <property type="molecule type" value="Genomic_DNA"/>
</dbReference>
<dbReference type="PANTHER" id="PTHR30349:SF64">
    <property type="entry name" value="PROPHAGE INTEGRASE INTD-RELATED"/>
    <property type="match status" value="1"/>
</dbReference>
<dbReference type="PROSITE" id="PS51900">
    <property type="entry name" value="CB"/>
    <property type="match status" value="1"/>
</dbReference>
<evidence type="ECO:0000313" key="9">
    <source>
        <dbReference type="Proteomes" id="UP000215509"/>
    </source>
</evidence>
<dbReference type="GO" id="GO:0003677">
    <property type="term" value="F:DNA binding"/>
    <property type="evidence" value="ECO:0007669"/>
    <property type="project" value="UniProtKB-UniRule"/>
</dbReference>
<evidence type="ECO:0000256" key="5">
    <source>
        <dbReference type="PROSITE-ProRule" id="PRU01248"/>
    </source>
</evidence>
<evidence type="ECO:0000256" key="3">
    <source>
        <dbReference type="ARBA" id="ARBA00023125"/>
    </source>
</evidence>
<protein>
    <submittedName>
        <fullName evidence="8">Integrase</fullName>
    </submittedName>
</protein>
<comment type="caution">
    <text evidence="8">The sequence shown here is derived from an EMBL/GenBank/DDBJ whole genome shotgun (WGS) entry which is preliminary data.</text>
</comment>
<dbReference type="Pfam" id="PF00589">
    <property type="entry name" value="Phage_integrase"/>
    <property type="match status" value="1"/>
</dbReference>
<dbReference type="SUPFAM" id="SSF56349">
    <property type="entry name" value="DNA breaking-rejoining enzymes"/>
    <property type="match status" value="1"/>
</dbReference>
<reference evidence="8 9" key="1">
    <citation type="submission" date="2017-07" db="EMBL/GenBank/DDBJ databases">
        <title>Genome sequencing and assembly of Paenibacillus rigui.</title>
        <authorList>
            <person name="Mayilraj S."/>
        </authorList>
    </citation>
    <scope>NUCLEOTIDE SEQUENCE [LARGE SCALE GENOMIC DNA]</scope>
    <source>
        <strain evidence="8 9">JCM 16352</strain>
    </source>
</reference>
<dbReference type="Gene3D" id="1.10.443.10">
    <property type="entry name" value="Intergrase catalytic core"/>
    <property type="match status" value="1"/>
</dbReference>
<keyword evidence="4" id="KW-0233">DNA recombination</keyword>
<sequence>MEIHLSKRNEDSLAVKLFAFNKEDVAKIRSIPGRRWNPDELVWLLPYTLKVITELLMIFKDKAVIIDPQLLEECEFLRSSDESATSDPLAVLPPWGAEQRQRLKDELLLRGYSSKTVKAYLGQVDRFFRYIHEQGLFWSHQTISEYSLFLLNHHRSHAYVNQAISAIKFYFQKVLSQHESATYIRPKKEQKLPHVLSLNEVMRILNSVDNLKHKAILYLTYSSGLRVSEVVRLRWQDFDKDRKTLRIRQGKGRKDRLTLLSDTALEVFLQYYHQEQPETWIFPGQNKVRHLTERSVQKIFEQTLLASGVMKKVSIHSLRHSFATHLMEGGIDIRYIQELLGHQSTRTTERYTHVSIKDARRIKSPLDQLRD</sequence>
<evidence type="ECO:0000313" key="8">
    <source>
        <dbReference type="EMBL" id="OXM82701.1"/>
    </source>
</evidence>
<dbReference type="RefSeq" id="WP_094018343.1">
    <property type="nucleotide sequence ID" value="NZ_NMQW01000057.1"/>
</dbReference>
<dbReference type="OrthoDB" id="9801717at2"/>
<evidence type="ECO:0000259" key="7">
    <source>
        <dbReference type="PROSITE" id="PS51900"/>
    </source>
</evidence>
<keyword evidence="2" id="KW-0229">DNA integration</keyword>
<keyword evidence="9" id="KW-1185">Reference proteome</keyword>
<accession>A0A229UH65</accession>
<dbReference type="InterPro" id="IPR004107">
    <property type="entry name" value="Integrase_SAM-like_N"/>
</dbReference>
<dbReference type="Proteomes" id="UP000215509">
    <property type="component" value="Unassembled WGS sequence"/>
</dbReference>
<feature type="domain" description="Core-binding (CB)" evidence="7">
    <location>
        <begin position="98"/>
        <end position="175"/>
    </location>
</feature>
<evidence type="ECO:0000256" key="2">
    <source>
        <dbReference type="ARBA" id="ARBA00022908"/>
    </source>
</evidence>
<dbReference type="InterPro" id="IPR013762">
    <property type="entry name" value="Integrase-like_cat_sf"/>
</dbReference>
<gene>
    <name evidence="8" type="ORF">CF651_28940</name>
</gene>
<dbReference type="GO" id="GO:0006310">
    <property type="term" value="P:DNA recombination"/>
    <property type="evidence" value="ECO:0007669"/>
    <property type="project" value="UniProtKB-KW"/>
</dbReference>